<feature type="chain" id="PRO_5044577192" evidence="1">
    <location>
        <begin position="22"/>
        <end position="466"/>
    </location>
</feature>
<dbReference type="PANTHER" id="PTHR35812">
    <property type="entry name" value="LIPOPROTEIN"/>
    <property type="match status" value="1"/>
</dbReference>
<comment type="caution">
    <text evidence="4">The sequence shown here is derived from an EMBL/GenBank/DDBJ whole genome shotgun (WGS) entry which is preliminary data.</text>
</comment>
<dbReference type="RefSeq" id="WP_100765018.1">
    <property type="nucleotide sequence ID" value="NZ_NPEF02000027.1"/>
</dbReference>
<protein>
    <submittedName>
        <fullName evidence="3">DUF1566 domain-containing protein</fullName>
    </submittedName>
</protein>
<dbReference type="Proteomes" id="UP000232122">
    <property type="component" value="Unassembled WGS sequence"/>
</dbReference>
<feature type="domain" description="Lcl C-terminal" evidence="2">
    <location>
        <begin position="192"/>
        <end position="317"/>
    </location>
</feature>
<evidence type="ECO:0000313" key="3">
    <source>
        <dbReference type="EMBL" id="MDV6237578.1"/>
    </source>
</evidence>
<dbReference type="InterPro" id="IPR011460">
    <property type="entry name" value="Lcl_C"/>
</dbReference>
<name>A0A2N0B9F6_9LEPT</name>
<dbReference type="Gene3D" id="2.60.40.2340">
    <property type="match status" value="1"/>
</dbReference>
<feature type="signal peptide" evidence="1">
    <location>
        <begin position="1"/>
        <end position="21"/>
    </location>
</feature>
<reference evidence="3" key="3">
    <citation type="submission" date="2023-10" db="EMBL/GenBank/DDBJ databases">
        <authorList>
            <person name="Picardeau M."/>
            <person name="Thibeaux R."/>
        </authorList>
    </citation>
    <scope>NUCLEOTIDE SEQUENCE</scope>
    <source>
        <strain evidence="3">ATI7-C-A5</strain>
    </source>
</reference>
<reference evidence="4" key="1">
    <citation type="submission" date="2017-07" db="EMBL/GenBank/DDBJ databases">
        <title>Leptospira spp. isolated from tropical soils.</title>
        <authorList>
            <person name="Thibeaux R."/>
            <person name="Iraola G."/>
            <person name="Ferres I."/>
            <person name="Bierque E."/>
            <person name="Girault D."/>
            <person name="Soupe-Gilbert M.-E."/>
            <person name="Picardeau M."/>
            <person name="Goarant C."/>
        </authorList>
    </citation>
    <scope>NUCLEOTIDE SEQUENCE [LARGE SCALE GENOMIC DNA]</scope>
    <source>
        <strain evidence="4">ATI7-C-A5</strain>
    </source>
</reference>
<dbReference type="AlphaFoldDB" id="A0A2N0B9F6"/>
<evidence type="ECO:0000313" key="4">
    <source>
        <dbReference type="EMBL" id="PJZ93149.1"/>
    </source>
</evidence>
<evidence type="ECO:0000259" key="2">
    <source>
        <dbReference type="Pfam" id="PF07603"/>
    </source>
</evidence>
<dbReference type="Pfam" id="PF07603">
    <property type="entry name" value="Lcl_C"/>
    <property type="match status" value="2"/>
</dbReference>
<organism evidence="4">
    <name type="scientific">Leptospira ellisii</name>
    <dbReference type="NCBI Taxonomy" id="2023197"/>
    <lineage>
        <taxon>Bacteria</taxon>
        <taxon>Pseudomonadati</taxon>
        <taxon>Spirochaetota</taxon>
        <taxon>Spirochaetia</taxon>
        <taxon>Leptospirales</taxon>
        <taxon>Leptospiraceae</taxon>
        <taxon>Leptospira</taxon>
    </lineage>
</organism>
<dbReference type="PANTHER" id="PTHR35812:SF1">
    <property type="entry name" value="LIPOPROTEIN"/>
    <property type="match status" value="1"/>
</dbReference>
<accession>A0A2N0B9F6</accession>
<keyword evidence="1" id="KW-0732">Signal</keyword>
<feature type="domain" description="Lcl C-terminal" evidence="2">
    <location>
        <begin position="333"/>
        <end position="459"/>
    </location>
</feature>
<evidence type="ECO:0000313" key="5">
    <source>
        <dbReference type="Proteomes" id="UP000232122"/>
    </source>
</evidence>
<reference evidence="3 5" key="2">
    <citation type="journal article" date="2018" name="Microb. Genom.">
        <title>Deciphering the unexplored Leptospira diversity from soils uncovers genomic evolution to virulence.</title>
        <authorList>
            <person name="Thibeaux R."/>
            <person name="Iraola G."/>
            <person name="Ferres I."/>
            <person name="Bierque E."/>
            <person name="Girault D."/>
            <person name="Soupe-Gilbert M.E."/>
            <person name="Picardeau M."/>
            <person name="Goarant C."/>
        </authorList>
    </citation>
    <scope>NUCLEOTIDE SEQUENCE [LARGE SCALE GENOMIC DNA]</scope>
    <source>
        <strain evidence="3 5">ATI7-C-A5</strain>
    </source>
</reference>
<gene>
    <name evidence="3" type="ORF">CH379_018250</name>
    <name evidence="4" type="ORF">CH379_09325</name>
</gene>
<dbReference type="OrthoDB" id="341917at2"/>
<evidence type="ECO:0000256" key="1">
    <source>
        <dbReference type="SAM" id="SignalP"/>
    </source>
</evidence>
<dbReference type="EMBL" id="NPEF02000027">
    <property type="protein sequence ID" value="MDV6237578.1"/>
    <property type="molecule type" value="Genomic_DNA"/>
</dbReference>
<proteinExistence type="predicted"/>
<keyword evidence="5" id="KW-1185">Reference proteome</keyword>
<dbReference type="EMBL" id="NPEF01000080">
    <property type="protein sequence ID" value="PJZ93149.1"/>
    <property type="molecule type" value="Genomic_DNA"/>
</dbReference>
<sequence>MVLSKGFRIFLCFSFLGCAQASRISLDASSNAGLLLQGGFNFVFGSTGNELITFEFPSTENYLVRSYSAIVTETDITAKVPFGATRHLKAAFTVSPGASVFVNGIQQISGVTENDFSSPVSYMIVAGNGNVRAYTVSVSVFTPISDAGQNDCSDDSLNTIACGNATFPGQDGDYPGIAPSFQKVAADPAQPVVYDKNTGLIWKLCRQGTNAVDCTALGATTMTYSNAINSCSALNDTAYAGIRSWRLPDIRELFTLTSYDNDPPYIDPVVFPDGNNQVWSSSVSDPLSSPPKRWTLLYSTGNNQNANESVALGVRCVSGGNFPAQNFVDRGDGTVLDQNTNLLWQKCMVGKEGSNCQNVVSDLSSAWQSALVTCDSLNSAGVRWRMPSVREYLSIVRYDLPSGTTSIDENSFPNTLTNTQYWMSNINRNPGSEGAFMFDISYGFLASTNPAYSESVRCVADAPVSQ</sequence>